<keyword evidence="4" id="KW-1185">Reference proteome</keyword>
<keyword evidence="2" id="KW-0472">Membrane</keyword>
<evidence type="ECO:0000256" key="1">
    <source>
        <dbReference type="SAM" id="MobiDB-lite"/>
    </source>
</evidence>
<proteinExistence type="predicted"/>
<reference evidence="3 4" key="1">
    <citation type="journal article" date="2013" name="PLoS ONE">
        <title>The first genomic and proteomic characterization of a deep-sea sulfate reducer: insights into the piezophilic lifestyle of Desulfovibrio piezophilus.</title>
        <authorList>
            <person name="Pradel N."/>
            <person name="Ji B."/>
            <person name="Gimenez G."/>
            <person name="Talla E."/>
            <person name="Lenoble P."/>
            <person name="Garel M."/>
            <person name="Tamburini C."/>
            <person name="Fourquet P."/>
            <person name="Lebrun R."/>
            <person name="Bertin P."/>
            <person name="Denis Y."/>
            <person name="Pophillat M."/>
            <person name="Barbe V."/>
            <person name="Ollivier B."/>
            <person name="Dolla A."/>
        </authorList>
    </citation>
    <scope>NUCLEOTIDE SEQUENCE [LARGE SCALE GENOMIC DNA]</scope>
    <source>
        <strain evidence="4">DSM 10523 / SB164P1</strain>
    </source>
</reference>
<keyword evidence="2" id="KW-0812">Transmembrane</keyword>
<feature type="compositionally biased region" description="Polar residues" evidence="1">
    <location>
        <begin position="64"/>
        <end position="81"/>
    </location>
</feature>
<dbReference type="eggNOG" id="ENOG5031JWZ">
    <property type="taxonomic scope" value="Bacteria"/>
</dbReference>
<gene>
    <name evidence="3" type="ordered locus">BN4_12593</name>
</gene>
<dbReference type="HOGENOM" id="CLU_2583973_0_0_7"/>
<dbReference type="KEGG" id="dpi:BN4_12593"/>
<dbReference type="AlphaFoldDB" id="M1WXP2"/>
<name>M1WXP2_PSEP2</name>
<dbReference type="Proteomes" id="UP000011724">
    <property type="component" value="Chromosome"/>
</dbReference>
<protein>
    <submittedName>
        <fullName evidence="3">Uncharacterized protein</fullName>
    </submittedName>
</protein>
<sequence length="87" mass="9588">MIMSDRKQQEKRSEINGMSYGQIMTSLLLPKNSRSNPRRILSGIAFLAFVCFFLIAALGRGCQQTPLPSQDTQPTSLNQLSIEGGQA</sequence>
<reference evidence="4" key="2">
    <citation type="journal article" date="2013" name="Stand. Genomic Sci.">
        <title>Complete genome sequence of Desulfocapsa sulfexigens, a marine deltaproteobacterium specialized in disproportionating inorganic sulfur compounds.</title>
        <authorList>
            <person name="Finster K.W."/>
            <person name="Kjeldsen K.U."/>
            <person name="Kube M."/>
            <person name="Reinhardt R."/>
            <person name="Mussmann M."/>
            <person name="Amann R."/>
            <person name="Schreiber L."/>
        </authorList>
    </citation>
    <scope>NUCLEOTIDE SEQUENCE [LARGE SCALE GENOMIC DNA]</scope>
    <source>
        <strain evidence="4">DSM 10523 / SB164P1</strain>
    </source>
</reference>
<feature type="transmembrane region" description="Helical" evidence="2">
    <location>
        <begin position="40"/>
        <end position="59"/>
    </location>
</feature>
<evidence type="ECO:0000313" key="3">
    <source>
        <dbReference type="EMBL" id="CCH49828.1"/>
    </source>
</evidence>
<evidence type="ECO:0000256" key="2">
    <source>
        <dbReference type="SAM" id="Phobius"/>
    </source>
</evidence>
<accession>M1WXP2</accession>
<evidence type="ECO:0000313" key="4">
    <source>
        <dbReference type="Proteomes" id="UP000011724"/>
    </source>
</evidence>
<dbReference type="STRING" id="1322246.BN4_12593"/>
<dbReference type="PATRIC" id="fig|879567.3.peg.2780"/>
<feature type="region of interest" description="Disordered" evidence="1">
    <location>
        <begin position="64"/>
        <end position="87"/>
    </location>
</feature>
<organism evidence="3 4">
    <name type="scientific">Pseudodesulfovibrio piezophilus (strain DSM 21447 / JCM 15486 / C1TLV30)</name>
    <name type="common">Desulfovibrio piezophilus</name>
    <dbReference type="NCBI Taxonomy" id="1322246"/>
    <lineage>
        <taxon>Bacteria</taxon>
        <taxon>Pseudomonadati</taxon>
        <taxon>Thermodesulfobacteriota</taxon>
        <taxon>Desulfovibrionia</taxon>
        <taxon>Desulfovibrionales</taxon>
        <taxon>Desulfovibrionaceae</taxon>
    </lineage>
</organism>
<dbReference type="EMBL" id="FO203427">
    <property type="protein sequence ID" value="CCH49828.1"/>
    <property type="molecule type" value="Genomic_DNA"/>
</dbReference>
<keyword evidence="2" id="KW-1133">Transmembrane helix</keyword>